<evidence type="ECO:0000313" key="3">
    <source>
        <dbReference type="Proteomes" id="UP000325003"/>
    </source>
</evidence>
<dbReference type="RefSeq" id="WP_149727131.1">
    <property type="nucleotide sequence ID" value="NZ_VUJV01000001.1"/>
</dbReference>
<dbReference type="Proteomes" id="UP000325003">
    <property type="component" value="Unassembled WGS sequence"/>
</dbReference>
<dbReference type="SUPFAM" id="SSF46785">
    <property type="entry name" value="Winged helix' DNA-binding domain"/>
    <property type="match status" value="1"/>
</dbReference>
<dbReference type="AlphaFoldDB" id="A0A5B1LPG8"/>
<reference evidence="2 3" key="1">
    <citation type="submission" date="2019-09" db="EMBL/GenBank/DDBJ databases">
        <title>Nocardioides panacisoli sp. nov., isolated from the soil of a ginseng field.</title>
        <authorList>
            <person name="Cho C."/>
        </authorList>
    </citation>
    <scope>NUCLEOTIDE SEQUENCE [LARGE SCALE GENOMIC DNA]</scope>
    <source>
        <strain evidence="2 3">BN130099</strain>
    </source>
</reference>
<dbReference type="EMBL" id="VUJV01000001">
    <property type="protein sequence ID" value="KAA1421670.1"/>
    <property type="molecule type" value="Genomic_DNA"/>
</dbReference>
<feature type="transmembrane region" description="Helical" evidence="1">
    <location>
        <begin position="20"/>
        <end position="38"/>
    </location>
</feature>
<evidence type="ECO:0000313" key="2">
    <source>
        <dbReference type="EMBL" id="KAA1421670.1"/>
    </source>
</evidence>
<reference evidence="2 3" key="2">
    <citation type="submission" date="2019-09" db="EMBL/GenBank/DDBJ databases">
        <authorList>
            <person name="Jin C."/>
        </authorList>
    </citation>
    <scope>NUCLEOTIDE SEQUENCE [LARGE SCALE GENOMIC DNA]</scope>
    <source>
        <strain evidence="2 3">BN130099</strain>
    </source>
</reference>
<comment type="caution">
    <text evidence="2">The sequence shown here is derived from an EMBL/GenBank/DDBJ whole genome shotgun (WGS) entry which is preliminary data.</text>
</comment>
<dbReference type="InterPro" id="IPR036390">
    <property type="entry name" value="WH_DNA-bd_sf"/>
</dbReference>
<name>A0A5B1LPG8_9ACTN</name>
<gene>
    <name evidence="2" type="ORF">F0U44_05190</name>
</gene>
<evidence type="ECO:0008006" key="4">
    <source>
        <dbReference type="Google" id="ProtNLM"/>
    </source>
</evidence>
<dbReference type="Gene3D" id="1.10.10.10">
    <property type="entry name" value="Winged helix-like DNA-binding domain superfamily/Winged helix DNA-binding domain"/>
    <property type="match status" value="1"/>
</dbReference>
<evidence type="ECO:0000256" key="1">
    <source>
        <dbReference type="SAM" id="Phobius"/>
    </source>
</evidence>
<dbReference type="InterPro" id="IPR036388">
    <property type="entry name" value="WH-like_DNA-bd_sf"/>
</dbReference>
<keyword evidence="1" id="KW-0812">Transmembrane</keyword>
<proteinExistence type="predicted"/>
<protein>
    <recommendedName>
        <fullName evidence="4">PadR family transcriptional regulator</fullName>
    </recommendedName>
</protein>
<keyword evidence="3" id="KW-1185">Reference proteome</keyword>
<organism evidence="2 3">
    <name type="scientific">Nocardioides humilatus</name>
    <dbReference type="NCBI Taxonomy" id="2607660"/>
    <lineage>
        <taxon>Bacteria</taxon>
        <taxon>Bacillati</taxon>
        <taxon>Actinomycetota</taxon>
        <taxon>Actinomycetes</taxon>
        <taxon>Propionibacteriales</taxon>
        <taxon>Nocardioidaceae</taxon>
        <taxon>Nocardioides</taxon>
    </lineage>
</organism>
<keyword evidence="1" id="KW-0472">Membrane</keyword>
<sequence>MSDRVKSDDEDFTELPSTNALAVLALLATVPMTAYGIAEQTERALGFYWSVSRRLLLGEPKRLAARGLVEDLPPEPGSRAKRRWGATDAGRAALQRWLARDVAPTEMASELGLRMIFADQADLATLRRQFLVRRAQILADTRGGIEFADAYLQGKGPFPQRIHIVATTLAMLWEQVRGELRAIDRGLEIIDEWESTTTAVPERDLRLMDAMRQQMVDEVARLERLERFDAEPNGGPAGL</sequence>
<accession>A0A5B1LPG8</accession>
<keyword evidence="1" id="KW-1133">Transmembrane helix</keyword>